<dbReference type="Pfam" id="PF12728">
    <property type="entry name" value="HTH_17"/>
    <property type="match status" value="1"/>
</dbReference>
<evidence type="ECO:0000259" key="1">
    <source>
        <dbReference type="Pfam" id="PF12728"/>
    </source>
</evidence>
<proteinExistence type="predicted"/>
<dbReference type="Proteomes" id="UP000593663">
    <property type="component" value="Chromosome 1"/>
</dbReference>
<dbReference type="SUPFAM" id="SSF46955">
    <property type="entry name" value="Putative DNA-binding domain"/>
    <property type="match status" value="1"/>
</dbReference>
<accession>A0A7M2GDC0</accession>
<dbReference type="InterPro" id="IPR009061">
    <property type="entry name" value="DNA-bd_dom_put_sf"/>
</dbReference>
<dbReference type="EMBL" id="CP060035">
    <property type="protein sequence ID" value="QOT70706.1"/>
    <property type="molecule type" value="Genomic_DNA"/>
</dbReference>
<dbReference type="InterPro" id="IPR041657">
    <property type="entry name" value="HTH_17"/>
</dbReference>
<sequence>MEDHAKERPGAQPRDLAERARVARNTCPYLTAKQAAFHLGIAANTLKRLRHQGRGPLCRMHGGSWRYHVDDLDAWSAARRSGEGA</sequence>
<evidence type="ECO:0000313" key="2">
    <source>
        <dbReference type="EMBL" id="QOT70706.1"/>
    </source>
</evidence>
<gene>
    <name evidence="2" type="ORF">H5V43_11270</name>
</gene>
<name>A0A7M2GDC0_SPHSA</name>
<dbReference type="RefSeq" id="WP_025549565.1">
    <property type="nucleotide sequence ID" value="NZ_BATN01000047.1"/>
</dbReference>
<feature type="domain" description="Helix-turn-helix" evidence="1">
    <location>
        <begin position="29"/>
        <end position="78"/>
    </location>
</feature>
<protein>
    <submittedName>
        <fullName evidence="2">Helix-turn-helix domain-containing protein</fullName>
    </submittedName>
</protein>
<reference evidence="3" key="1">
    <citation type="submission" date="2020-08" db="EMBL/GenBank/DDBJ databases">
        <title>Complete genome sequence of Sphingobium barthaii strain KK22, a high-molecular-weight polycyclic aromatic hydrocarbon-degrading soil bacterium.</title>
        <authorList>
            <person name="Mori J.F."/>
            <person name="Kanaly R.A."/>
        </authorList>
    </citation>
    <scope>NUCLEOTIDE SEQUENCE [LARGE SCALE GENOMIC DNA]</scope>
    <source>
        <strain evidence="3">KK22</strain>
    </source>
</reference>
<dbReference type="KEGG" id="sbar:H5V43_11270"/>
<dbReference type="AlphaFoldDB" id="A0A7M2GDC0"/>
<organism evidence="2 3">
    <name type="scientific">Sphingobium fuliginis (strain ATCC 27551)</name>
    <dbReference type="NCBI Taxonomy" id="336203"/>
    <lineage>
        <taxon>Bacteria</taxon>
        <taxon>Pseudomonadati</taxon>
        <taxon>Pseudomonadota</taxon>
        <taxon>Alphaproteobacteria</taxon>
        <taxon>Sphingomonadales</taxon>
        <taxon>Sphingomonadaceae</taxon>
        <taxon>Sphingobium</taxon>
    </lineage>
</organism>
<evidence type="ECO:0000313" key="3">
    <source>
        <dbReference type="Proteomes" id="UP000593663"/>
    </source>
</evidence>